<dbReference type="Gene3D" id="3.30.460.10">
    <property type="entry name" value="Beta Polymerase, domain 2"/>
    <property type="match status" value="1"/>
</dbReference>
<evidence type="ECO:0000259" key="1">
    <source>
        <dbReference type="Pfam" id="PF18765"/>
    </source>
</evidence>
<keyword evidence="3" id="KW-1185">Reference proteome</keyword>
<dbReference type="Pfam" id="PF18765">
    <property type="entry name" value="Polbeta"/>
    <property type="match status" value="1"/>
</dbReference>
<sequence length="90" mass="10253">MITEAQRQIILHYAREYQVDEVVLFGSSLDPTQTPHDVDLAVKGIDPARFFRFYADLVKHLSQPVDLVDLSRKSLFNDLVEETGLRIHGG</sequence>
<dbReference type="InterPro" id="IPR043519">
    <property type="entry name" value="NT_sf"/>
</dbReference>
<accession>A0AAW6TZB7</accession>
<dbReference type="GO" id="GO:0016779">
    <property type="term" value="F:nucleotidyltransferase activity"/>
    <property type="evidence" value="ECO:0007669"/>
    <property type="project" value="UniProtKB-KW"/>
</dbReference>
<dbReference type="RefSeq" id="WP_349246391.1">
    <property type="nucleotide sequence ID" value="NZ_JASCXX010000027.1"/>
</dbReference>
<dbReference type="SUPFAM" id="SSF81301">
    <property type="entry name" value="Nucleotidyltransferase"/>
    <property type="match status" value="1"/>
</dbReference>
<proteinExistence type="predicted"/>
<evidence type="ECO:0000313" key="3">
    <source>
        <dbReference type="Proteomes" id="UP001431776"/>
    </source>
</evidence>
<evidence type="ECO:0000313" key="2">
    <source>
        <dbReference type="EMBL" id="MDI6450982.1"/>
    </source>
</evidence>
<comment type="caution">
    <text evidence="2">The sequence shown here is derived from an EMBL/GenBank/DDBJ whole genome shotgun (WGS) entry which is preliminary data.</text>
</comment>
<gene>
    <name evidence="2" type="ORF">QJ522_18115</name>
</gene>
<feature type="domain" description="Polymerase beta nucleotidyltransferase" evidence="1">
    <location>
        <begin position="10"/>
        <end position="77"/>
    </location>
</feature>
<dbReference type="Proteomes" id="UP001431776">
    <property type="component" value="Unassembled WGS sequence"/>
</dbReference>
<organism evidence="2 3">
    <name type="scientific">Anaerobaca lacustris</name>
    <dbReference type="NCBI Taxonomy" id="3044600"/>
    <lineage>
        <taxon>Bacteria</taxon>
        <taxon>Pseudomonadati</taxon>
        <taxon>Planctomycetota</taxon>
        <taxon>Phycisphaerae</taxon>
        <taxon>Sedimentisphaerales</taxon>
        <taxon>Anaerobacaceae</taxon>
        <taxon>Anaerobaca</taxon>
    </lineage>
</organism>
<reference evidence="2" key="1">
    <citation type="submission" date="2023-05" db="EMBL/GenBank/DDBJ databases">
        <title>Anaerotaeda fermentans gen. nov., sp. nov., a novel anaerobic planctomycete of the new family within the order Sedimentisphaerales isolated from Taman Peninsula, Russia.</title>
        <authorList>
            <person name="Khomyakova M.A."/>
            <person name="Merkel A.Y."/>
            <person name="Slobodkin A.I."/>
        </authorList>
    </citation>
    <scope>NUCLEOTIDE SEQUENCE</scope>
    <source>
        <strain evidence="2">M17dextr</strain>
    </source>
</reference>
<dbReference type="CDD" id="cd05403">
    <property type="entry name" value="NT_KNTase_like"/>
    <property type="match status" value="1"/>
</dbReference>
<keyword evidence="2" id="KW-0548">Nucleotidyltransferase</keyword>
<dbReference type="AlphaFoldDB" id="A0AAW6TZB7"/>
<protein>
    <submittedName>
        <fullName evidence="2">Nucleotidyltransferase domain-containing protein</fullName>
        <ecNumber evidence="2">2.7.7.-</ecNumber>
    </submittedName>
</protein>
<dbReference type="EMBL" id="JASCXX010000027">
    <property type="protein sequence ID" value="MDI6450982.1"/>
    <property type="molecule type" value="Genomic_DNA"/>
</dbReference>
<keyword evidence="2" id="KW-0808">Transferase</keyword>
<name>A0AAW6TZB7_9BACT</name>
<dbReference type="InterPro" id="IPR041633">
    <property type="entry name" value="Polbeta"/>
</dbReference>
<dbReference type="EC" id="2.7.7.-" evidence="2"/>